<comment type="caution">
    <text evidence="1">The sequence shown here is derived from an EMBL/GenBank/DDBJ whole genome shotgun (WGS) entry which is preliminary data.</text>
</comment>
<organism evidence="1 2">
    <name type="scientific">Paragonimus westermani</name>
    <dbReference type="NCBI Taxonomy" id="34504"/>
    <lineage>
        <taxon>Eukaryota</taxon>
        <taxon>Metazoa</taxon>
        <taxon>Spiralia</taxon>
        <taxon>Lophotrochozoa</taxon>
        <taxon>Platyhelminthes</taxon>
        <taxon>Trematoda</taxon>
        <taxon>Digenea</taxon>
        <taxon>Plagiorchiida</taxon>
        <taxon>Troglotremata</taxon>
        <taxon>Troglotrematidae</taxon>
        <taxon>Paragonimus</taxon>
    </lineage>
</organism>
<sequence>MQVVDLTDRYWRVFGLVLTYVFPQLPHIQRTALSLAQPQRAEANDYYRNYRLHHLRCDHRFRYQIIVTLCIRSLVRAVTYRRISRVVSS</sequence>
<dbReference type="Proteomes" id="UP000699462">
    <property type="component" value="Unassembled WGS sequence"/>
</dbReference>
<reference evidence="1 2" key="1">
    <citation type="submission" date="2019-07" db="EMBL/GenBank/DDBJ databases">
        <title>Annotation for the trematode Paragonimus westermani.</title>
        <authorList>
            <person name="Choi Y.-J."/>
        </authorList>
    </citation>
    <scope>NUCLEOTIDE SEQUENCE [LARGE SCALE GENOMIC DNA]</scope>
    <source>
        <strain evidence="1">180907_Pwestermani</strain>
    </source>
</reference>
<gene>
    <name evidence="1" type="ORF">P879_06249</name>
</gene>
<dbReference type="AlphaFoldDB" id="A0A8T0DLJ6"/>
<evidence type="ECO:0000313" key="2">
    <source>
        <dbReference type="Proteomes" id="UP000699462"/>
    </source>
</evidence>
<accession>A0A8T0DLJ6</accession>
<dbReference type="EMBL" id="JTDF01003020">
    <property type="protein sequence ID" value="KAF8568206.1"/>
    <property type="molecule type" value="Genomic_DNA"/>
</dbReference>
<keyword evidence="2" id="KW-1185">Reference proteome</keyword>
<protein>
    <submittedName>
        <fullName evidence="1">Uncharacterized protein</fullName>
    </submittedName>
</protein>
<name>A0A8T0DLJ6_9TREM</name>
<dbReference type="OrthoDB" id="10042941at2759"/>
<evidence type="ECO:0000313" key="1">
    <source>
        <dbReference type="EMBL" id="KAF8568206.1"/>
    </source>
</evidence>
<proteinExistence type="predicted"/>